<organism evidence="1 2">
    <name type="scientific">Prauserella marina</name>
    <dbReference type="NCBI Taxonomy" id="530584"/>
    <lineage>
        <taxon>Bacteria</taxon>
        <taxon>Bacillati</taxon>
        <taxon>Actinomycetota</taxon>
        <taxon>Actinomycetes</taxon>
        <taxon>Pseudonocardiales</taxon>
        <taxon>Pseudonocardiaceae</taxon>
        <taxon>Prauserella</taxon>
    </lineage>
</organism>
<dbReference type="InterPro" id="IPR013078">
    <property type="entry name" value="His_Pase_superF_clade-1"/>
</dbReference>
<dbReference type="SMART" id="SM00855">
    <property type="entry name" value="PGAM"/>
    <property type="match status" value="1"/>
</dbReference>
<dbReference type="GO" id="GO:0016791">
    <property type="term" value="F:phosphatase activity"/>
    <property type="evidence" value="ECO:0007669"/>
    <property type="project" value="TreeGrafter"/>
</dbReference>
<dbReference type="AlphaFoldDB" id="A0A222VTI4"/>
<evidence type="ECO:0000313" key="2">
    <source>
        <dbReference type="Proteomes" id="UP000199494"/>
    </source>
</evidence>
<protein>
    <submittedName>
        <fullName evidence="1">Probable phosphoglycerate mutase</fullName>
    </submittedName>
</protein>
<dbReference type="EMBL" id="FMZE01000012">
    <property type="protein sequence ID" value="SDD79829.1"/>
    <property type="molecule type" value="Genomic_DNA"/>
</dbReference>
<accession>A0A222VTI4</accession>
<dbReference type="KEGG" id="pmad:BAY61_21515"/>
<dbReference type="PANTHER" id="PTHR48100:SF1">
    <property type="entry name" value="HISTIDINE PHOSPHATASE FAMILY PROTEIN-RELATED"/>
    <property type="match status" value="1"/>
</dbReference>
<dbReference type="InterPro" id="IPR029033">
    <property type="entry name" value="His_PPase_superfam"/>
</dbReference>
<proteinExistence type="predicted"/>
<dbReference type="CDD" id="cd07067">
    <property type="entry name" value="HP_PGM_like"/>
    <property type="match status" value="1"/>
</dbReference>
<dbReference type="STRING" id="530584.SAMN05421630_112192"/>
<keyword evidence="2" id="KW-1185">Reference proteome</keyword>
<dbReference type="PANTHER" id="PTHR48100">
    <property type="entry name" value="BROAD-SPECIFICITY PHOSPHATASE YOR283W-RELATED"/>
    <property type="match status" value="1"/>
</dbReference>
<dbReference type="Proteomes" id="UP000199494">
    <property type="component" value="Unassembled WGS sequence"/>
</dbReference>
<dbReference type="RefSeq" id="WP_245865320.1">
    <property type="nucleotide sequence ID" value="NZ_CP016353.1"/>
</dbReference>
<evidence type="ECO:0000313" key="1">
    <source>
        <dbReference type="EMBL" id="SDD79829.1"/>
    </source>
</evidence>
<name>A0A222VTI4_9PSEU</name>
<gene>
    <name evidence="1" type="ORF">SAMN05421630_112192</name>
</gene>
<dbReference type="Gene3D" id="3.40.50.1240">
    <property type="entry name" value="Phosphoglycerate mutase-like"/>
    <property type="match status" value="1"/>
</dbReference>
<dbReference type="InterPro" id="IPR050275">
    <property type="entry name" value="PGM_Phosphatase"/>
</dbReference>
<sequence>MTTEEPDFPQVRFRRPPGASQLLLIRHGASASAKESEPFPLVGGQGDPELAEEGRAQAELLARRLTEENDAEPLSAIYVTPLRRTAQTAAPLTRALGLTPAVEPDLREVHLGEWEGGLFRKHVAENHPVTQRLATEKRWDVIPGAEPDERFAARVRAAIERIAAAHVDQRVAVFTHGGVIGQAIALASGAPSLTFVGADNSSISELVLVGDRWLVRRFNDAAHLGP</sequence>
<dbReference type="SUPFAM" id="SSF53254">
    <property type="entry name" value="Phosphoglycerate mutase-like"/>
    <property type="match status" value="1"/>
</dbReference>
<dbReference type="GO" id="GO:0005737">
    <property type="term" value="C:cytoplasm"/>
    <property type="evidence" value="ECO:0007669"/>
    <property type="project" value="TreeGrafter"/>
</dbReference>
<reference evidence="1 2" key="1">
    <citation type="submission" date="2016-10" db="EMBL/GenBank/DDBJ databases">
        <authorList>
            <person name="de Groot N.N."/>
        </authorList>
    </citation>
    <scope>NUCLEOTIDE SEQUENCE [LARGE SCALE GENOMIC DNA]</scope>
    <source>
        <strain evidence="1 2">CGMCC 4.5506</strain>
    </source>
</reference>
<dbReference type="Pfam" id="PF00300">
    <property type="entry name" value="His_Phos_1"/>
    <property type="match status" value="1"/>
</dbReference>